<dbReference type="AlphaFoldDB" id="A0A060R8A0"/>
<keyword evidence="8" id="KW-1185">Reference proteome</keyword>
<evidence type="ECO:0000259" key="6">
    <source>
        <dbReference type="Pfam" id="PF21688"/>
    </source>
</evidence>
<dbReference type="STRING" id="1433126.BN938_1535"/>
<protein>
    <submittedName>
        <fullName evidence="7">NAD(FAD)-utilizing dehydrogenase</fullName>
    </submittedName>
</protein>
<dbReference type="EMBL" id="HG934468">
    <property type="protein sequence ID" value="CDN31622.1"/>
    <property type="molecule type" value="Genomic_DNA"/>
</dbReference>
<evidence type="ECO:0000256" key="3">
    <source>
        <dbReference type="ARBA" id="ARBA00022827"/>
    </source>
</evidence>
<dbReference type="SUPFAM" id="SSF51905">
    <property type="entry name" value="FAD/NAD(P)-binding domain"/>
    <property type="match status" value="1"/>
</dbReference>
<dbReference type="Pfam" id="PF21688">
    <property type="entry name" value="FAD-depend_C"/>
    <property type="match status" value="1"/>
</dbReference>
<dbReference type="Gene3D" id="3.50.50.60">
    <property type="entry name" value="FAD/NAD(P)-binding domain"/>
    <property type="match status" value="2"/>
</dbReference>
<dbReference type="InterPro" id="IPR002938">
    <property type="entry name" value="FAD-bd"/>
</dbReference>
<dbReference type="InterPro" id="IPR028348">
    <property type="entry name" value="FAD-binding_protein"/>
</dbReference>
<dbReference type="GO" id="GO:0071949">
    <property type="term" value="F:FAD binding"/>
    <property type="evidence" value="ECO:0007669"/>
    <property type="project" value="InterPro"/>
</dbReference>
<dbReference type="PIRSF" id="PIRSF038984">
    <property type="entry name" value="FAD_binding_protein"/>
    <property type="match status" value="1"/>
</dbReference>
<dbReference type="HOGENOM" id="CLU_028644_3_0_10"/>
<gene>
    <name evidence="7" type="ORF">BN938_1535</name>
</gene>
<dbReference type="InterPro" id="IPR049516">
    <property type="entry name" value="FAD-depend_C"/>
</dbReference>
<feature type="domain" description="FAD-binding" evidence="5">
    <location>
        <begin position="81"/>
        <end position="114"/>
    </location>
</feature>
<organism evidence="7 8">
    <name type="scientific">Mucinivorans hirudinis</name>
    <dbReference type="NCBI Taxonomy" id="1433126"/>
    <lineage>
        <taxon>Bacteria</taxon>
        <taxon>Pseudomonadati</taxon>
        <taxon>Bacteroidota</taxon>
        <taxon>Bacteroidia</taxon>
        <taxon>Bacteroidales</taxon>
        <taxon>Rikenellaceae</taxon>
        <taxon>Mucinivorans</taxon>
    </lineage>
</organism>
<dbReference type="OrthoDB" id="9772594at2"/>
<reference evidence="7 8" key="1">
    <citation type="journal article" date="2015" name="Genome Announc.">
        <title>Complete Genome Sequence of the Novel Leech Symbiont Mucinivorans hirudinis M3T.</title>
        <authorList>
            <person name="Nelson M.C."/>
            <person name="Bomar L."/>
            <person name="Graf J."/>
        </authorList>
    </citation>
    <scope>NUCLEOTIDE SEQUENCE [LARGE SCALE GENOMIC DNA]</scope>
    <source>
        <strain evidence="8">M3</strain>
    </source>
</reference>
<dbReference type="KEGG" id="rbc:BN938_1535"/>
<dbReference type="InterPro" id="IPR040131">
    <property type="entry name" value="MnmG_N"/>
</dbReference>
<sequence>MQIELKITPEQASSPRAMAQAAARAAGVSESELSYCRIIRKSIDARKRGEVIFNVLVEIGIDNEQPEQIAPIEYANVENATEIVVVGAGPAGLFAALELIEMGYRPIVVERGKDVSARKLSIAAINRGEAIDPDSNYCFGEGGAGTYSDGKLYTRSRKRGSNRKILEIFHTHGAHEGILYESHPHIGTDCLPKIIENIRKTITTHGGVVLFGTRVEDIIIEENRARGVIDAQGNRIEGAAVILATGHSARDVYELLHRKGVLVEAKPFAMGVRVEHQQSLIDKIQYKQERGEYLPAASYQLVAQVNGRGVYSFCMCPGGFIVPSATSQGECVVNGMSPRGRNNIFANSGIVTEIREEDYRDFIPHFGVLAGLKFQQQLEMMGFAQGGGAGQKAPAQLLTDFVLGQKSHETLPTSYHPGVVVSDMDKWLPKFMAKALKGGFREFDKKMHGFITEEAQVVGIESRTSSPVRIPRDRESFEHPVVKGLYPCGEGAGYAGGIVSAAVDGMVVARAVAGGQK</sequence>
<dbReference type="eggNOG" id="COG2509">
    <property type="taxonomic scope" value="Bacteria"/>
</dbReference>
<evidence type="ECO:0000313" key="8">
    <source>
        <dbReference type="Proteomes" id="UP000027616"/>
    </source>
</evidence>
<dbReference type="Proteomes" id="UP000027616">
    <property type="component" value="Chromosome I"/>
</dbReference>
<dbReference type="PANTHER" id="PTHR42842">
    <property type="entry name" value="FAD/NAD(P)-BINDING OXIDOREDUCTASE"/>
    <property type="match status" value="1"/>
</dbReference>
<dbReference type="Pfam" id="PF01494">
    <property type="entry name" value="FAD_binding_3"/>
    <property type="match status" value="1"/>
</dbReference>
<feature type="domain" description="MnmG N-terminal" evidence="4">
    <location>
        <begin position="196"/>
        <end position="247"/>
    </location>
</feature>
<feature type="domain" description="FAD-dependent protein C-terminal" evidence="6">
    <location>
        <begin position="267"/>
        <end position="464"/>
    </location>
</feature>
<keyword evidence="2" id="KW-0285">Flavoprotein</keyword>
<dbReference type="PRINTS" id="PR00411">
    <property type="entry name" value="PNDRDTASEI"/>
</dbReference>
<evidence type="ECO:0000256" key="1">
    <source>
        <dbReference type="ARBA" id="ARBA00001974"/>
    </source>
</evidence>
<evidence type="ECO:0000259" key="5">
    <source>
        <dbReference type="Pfam" id="PF01494"/>
    </source>
</evidence>
<proteinExistence type="predicted"/>
<name>A0A060R8A0_9BACT</name>
<keyword evidence="3" id="KW-0274">FAD</keyword>
<dbReference type="Gene3D" id="3.30.70.2700">
    <property type="match status" value="1"/>
</dbReference>
<accession>A0A060R8A0</accession>
<dbReference type="InterPro" id="IPR036188">
    <property type="entry name" value="FAD/NAD-bd_sf"/>
</dbReference>
<dbReference type="PATRIC" id="fig|1433126.3.peg.1520"/>
<evidence type="ECO:0000259" key="4">
    <source>
        <dbReference type="Pfam" id="PF01134"/>
    </source>
</evidence>
<evidence type="ECO:0000256" key="2">
    <source>
        <dbReference type="ARBA" id="ARBA00022630"/>
    </source>
</evidence>
<dbReference type="PANTHER" id="PTHR42842:SF3">
    <property type="entry name" value="FAD_NAD(P)-BINDING OXIDOREDUCTASE FAMILY PROTEIN"/>
    <property type="match status" value="1"/>
</dbReference>
<dbReference type="Pfam" id="PF01134">
    <property type="entry name" value="GIDA"/>
    <property type="match status" value="1"/>
</dbReference>
<evidence type="ECO:0000313" key="7">
    <source>
        <dbReference type="EMBL" id="CDN31622.1"/>
    </source>
</evidence>
<comment type="cofactor">
    <cofactor evidence="1">
        <name>FAD</name>
        <dbReference type="ChEBI" id="CHEBI:57692"/>
    </cofactor>
</comment>